<accession>A0A0G3BQH3</accession>
<feature type="transmembrane region" description="Helical" evidence="8">
    <location>
        <begin position="152"/>
        <end position="171"/>
    </location>
</feature>
<dbReference type="InterPro" id="IPR005744">
    <property type="entry name" value="Hy-lIII"/>
</dbReference>
<feature type="transmembrane region" description="Helical" evidence="8">
    <location>
        <begin position="128"/>
        <end position="146"/>
    </location>
</feature>
<dbReference type="Pfam" id="PF03006">
    <property type="entry name" value="HlyIII"/>
    <property type="match status" value="1"/>
</dbReference>
<dbReference type="GO" id="GO:0046872">
    <property type="term" value="F:metal ion binding"/>
    <property type="evidence" value="ECO:0007669"/>
    <property type="project" value="UniProtKB-KW"/>
</dbReference>
<proteinExistence type="inferred from homology"/>
<dbReference type="Proteomes" id="UP000035352">
    <property type="component" value="Chromosome"/>
</dbReference>
<evidence type="ECO:0000256" key="1">
    <source>
        <dbReference type="ARBA" id="ARBA00004651"/>
    </source>
</evidence>
<evidence type="ECO:0000313" key="10">
    <source>
        <dbReference type="Proteomes" id="UP000035352"/>
    </source>
</evidence>
<sequence length="204" mass="22161">MYPGERFNSWTHLAGLALAMGGSVVLVQTALHQGDVWKLASFSVFAASMVLLYAASTLYHSVRGDKKAWLAKADHCAIYLLIAGTYTPFALVTLRGPWGWTLFAAMWLTAVGGIANELRKGPHTLPSVPLYMLMGWAGAVAAIPLLERLPALGLSWLVGGGLLYTAGVLFYAKSDAWRHAHGIWHLFVLAGTGCHYVTVLYFVR</sequence>
<comment type="similarity">
    <text evidence="2">Belongs to the UPF0073 (Hly-III) family.</text>
</comment>
<keyword evidence="6 8" id="KW-0472">Membrane</keyword>
<keyword evidence="7" id="KW-0862">Zinc</keyword>
<evidence type="ECO:0000256" key="6">
    <source>
        <dbReference type="ARBA" id="ARBA00023136"/>
    </source>
</evidence>
<keyword evidence="10" id="KW-1185">Reference proteome</keyword>
<evidence type="ECO:0000313" key="9">
    <source>
        <dbReference type="EMBL" id="AKJ29621.1"/>
    </source>
</evidence>
<gene>
    <name evidence="9" type="primary">hlyIII</name>
    <name evidence="9" type="ORF">AAW51_2930</name>
</gene>
<dbReference type="PANTHER" id="PTHR20855:SF3">
    <property type="entry name" value="LD03007P"/>
    <property type="match status" value="1"/>
</dbReference>
<feature type="transmembrane region" description="Helical" evidence="8">
    <location>
        <begin position="12"/>
        <end position="31"/>
    </location>
</feature>
<dbReference type="AlphaFoldDB" id="A0A0G3BQH3"/>
<protein>
    <submittedName>
        <fullName evidence="9">Hemolysin III</fullName>
    </submittedName>
</protein>
<evidence type="ECO:0000256" key="2">
    <source>
        <dbReference type="ARBA" id="ARBA00008488"/>
    </source>
</evidence>
<feature type="binding site" evidence="7">
    <location>
        <position position="181"/>
    </location>
    <ligand>
        <name>Zn(2+)</name>
        <dbReference type="ChEBI" id="CHEBI:29105"/>
    </ligand>
</feature>
<evidence type="ECO:0000256" key="5">
    <source>
        <dbReference type="ARBA" id="ARBA00022989"/>
    </source>
</evidence>
<evidence type="ECO:0000256" key="4">
    <source>
        <dbReference type="ARBA" id="ARBA00022692"/>
    </source>
</evidence>
<dbReference type="PANTHER" id="PTHR20855">
    <property type="entry name" value="ADIPOR/PROGESTIN RECEPTOR-RELATED"/>
    <property type="match status" value="1"/>
</dbReference>
<feature type="transmembrane region" description="Helical" evidence="8">
    <location>
        <begin position="76"/>
        <end position="92"/>
    </location>
</feature>
<feature type="transmembrane region" description="Helical" evidence="8">
    <location>
        <begin position="37"/>
        <end position="55"/>
    </location>
</feature>
<dbReference type="GO" id="GO:0140911">
    <property type="term" value="F:pore-forming activity"/>
    <property type="evidence" value="ECO:0007669"/>
    <property type="project" value="InterPro"/>
</dbReference>
<dbReference type="EMBL" id="CP011371">
    <property type="protein sequence ID" value="AKJ29621.1"/>
    <property type="molecule type" value="Genomic_DNA"/>
</dbReference>
<feature type="transmembrane region" description="Helical" evidence="8">
    <location>
        <begin position="183"/>
        <end position="203"/>
    </location>
</feature>
<keyword evidence="3" id="KW-1003">Cell membrane</keyword>
<reference evidence="9 10" key="1">
    <citation type="submission" date="2015-05" db="EMBL/GenBank/DDBJ databases">
        <authorList>
            <person name="Tang B."/>
            <person name="Yu Y."/>
        </authorList>
    </citation>
    <scope>NUCLEOTIDE SEQUENCE [LARGE SCALE GENOMIC DNA]</scope>
    <source>
        <strain evidence="9 10">DSM 7029</strain>
    </source>
</reference>
<dbReference type="InterPro" id="IPR004254">
    <property type="entry name" value="AdipoR/HlyIII-related"/>
</dbReference>
<keyword evidence="5 8" id="KW-1133">Transmembrane helix</keyword>
<dbReference type="NCBIfam" id="TIGR01065">
    <property type="entry name" value="hlyIII"/>
    <property type="match status" value="1"/>
</dbReference>
<organism evidence="9 10">
    <name type="scientific">Caldimonas brevitalea</name>
    <dbReference type="NCBI Taxonomy" id="413882"/>
    <lineage>
        <taxon>Bacteria</taxon>
        <taxon>Pseudomonadati</taxon>
        <taxon>Pseudomonadota</taxon>
        <taxon>Betaproteobacteria</taxon>
        <taxon>Burkholderiales</taxon>
        <taxon>Sphaerotilaceae</taxon>
        <taxon>Caldimonas</taxon>
    </lineage>
</organism>
<feature type="binding site" evidence="7">
    <location>
        <position position="185"/>
    </location>
    <ligand>
        <name>Zn(2+)</name>
        <dbReference type="ChEBI" id="CHEBI:29105"/>
    </ligand>
</feature>
<comment type="subcellular location">
    <subcellularLocation>
        <location evidence="1">Cell membrane</location>
        <topology evidence="1">Multi-pass membrane protein</topology>
    </subcellularLocation>
</comment>
<name>A0A0G3BQH3_9BURK</name>
<evidence type="ECO:0000256" key="3">
    <source>
        <dbReference type="ARBA" id="ARBA00022475"/>
    </source>
</evidence>
<dbReference type="OrthoDB" id="9813689at2"/>
<dbReference type="KEGG" id="pbh:AAW51_2930"/>
<evidence type="ECO:0000256" key="8">
    <source>
        <dbReference type="SAM" id="Phobius"/>
    </source>
</evidence>
<dbReference type="GO" id="GO:0005886">
    <property type="term" value="C:plasma membrane"/>
    <property type="evidence" value="ECO:0007669"/>
    <property type="project" value="UniProtKB-SubCell"/>
</dbReference>
<keyword evidence="7" id="KW-0479">Metal-binding</keyword>
<keyword evidence="4 8" id="KW-0812">Transmembrane</keyword>
<dbReference type="PATRIC" id="fig|413882.6.peg.3057"/>
<dbReference type="STRING" id="413882.AAW51_2930"/>
<dbReference type="RefSeq" id="WP_047195191.1">
    <property type="nucleotide sequence ID" value="NZ_CP011371.1"/>
</dbReference>
<feature type="binding site" evidence="7">
    <location>
        <position position="60"/>
    </location>
    <ligand>
        <name>Zn(2+)</name>
        <dbReference type="ChEBI" id="CHEBI:29105"/>
    </ligand>
</feature>
<evidence type="ECO:0000256" key="7">
    <source>
        <dbReference type="PIRSR" id="PIRSR604254-1"/>
    </source>
</evidence>